<dbReference type="Pfam" id="PF13975">
    <property type="entry name" value="gag-asp_proteas"/>
    <property type="match status" value="1"/>
</dbReference>
<dbReference type="STRING" id="497965.Cyan7822_3199"/>
<evidence type="ECO:0000259" key="2">
    <source>
        <dbReference type="PROSITE" id="PS50175"/>
    </source>
</evidence>
<proteinExistence type="predicted"/>
<organism evidence="3 4">
    <name type="scientific">Gloeothece verrucosa (strain PCC 7822)</name>
    <name type="common">Cyanothece sp. (strain PCC 7822)</name>
    <dbReference type="NCBI Taxonomy" id="497965"/>
    <lineage>
        <taxon>Bacteria</taxon>
        <taxon>Bacillati</taxon>
        <taxon>Cyanobacteriota</taxon>
        <taxon>Cyanophyceae</taxon>
        <taxon>Oscillatoriophycideae</taxon>
        <taxon>Chroococcales</taxon>
        <taxon>Aphanothecaceae</taxon>
        <taxon>Gloeothece</taxon>
        <taxon>Gloeothece verrucosa</taxon>
    </lineage>
</organism>
<dbReference type="PROSITE" id="PS50175">
    <property type="entry name" value="ASP_PROT_RETROV"/>
    <property type="match status" value="1"/>
</dbReference>
<dbReference type="Pfam" id="PF13650">
    <property type="entry name" value="Asp_protease_2"/>
    <property type="match status" value="1"/>
</dbReference>
<accession>E0UBT7</accession>
<dbReference type="GO" id="GO:0006508">
    <property type="term" value="P:proteolysis"/>
    <property type="evidence" value="ECO:0007669"/>
    <property type="project" value="InterPro"/>
</dbReference>
<dbReference type="Proteomes" id="UP000008206">
    <property type="component" value="Chromosome"/>
</dbReference>
<dbReference type="InterPro" id="IPR034122">
    <property type="entry name" value="Retropepsin-like_bacterial"/>
</dbReference>
<name>E0UBT7_GLOV7</name>
<feature type="domain" description="Peptidase A2" evidence="2">
    <location>
        <begin position="281"/>
        <end position="362"/>
    </location>
</feature>
<protein>
    <recommendedName>
        <fullName evidence="2">Peptidase A2 domain-containing protein</fullName>
    </recommendedName>
</protein>
<keyword evidence="1" id="KW-0378">Hydrolase</keyword>
<dbReference type="SUPFAM" id="SSF50630">
    <property type="entry name" value="Acid proteases"/>
    <property type="match status" value="2"/>
</dbReference>
<dbReference type="EMBL" id="CP002198">
    <property type="protein sequence ID" value="ADN15152.1"/>
    <property type="molecule type" value="Genomic_DNA"/>
</dbReference>
<evidence type="ECO:0000256" key="1">
    <source>
        <dbReference type="ARBA" id="ARBA00022801"/>
    </source>
</evidence>
<dbReference type="AlphaFoldDB" id="E0UBT7"/>
<dbReference type="InterPro" id="IPR001995">
    <property type="entry name" value="Peptidase_A2_cat"/>
</dbReference>
<dbReference type="HOGENOM" id="CLU_060281_0_0_3"/>
<dbReference type="CDD" id="cd05483">
    <property type="entry name" value="retropepsin_like_bacteria"/>
    <property type="match status" value="2"/>
</dbReference>
<dbReference type="Gene3D" id="2.40.70.10">
    <property type="entry name" value="Acid Proteases"/>
    <property type="match status" value="2"/>
</dbReference>
<reference evidence="4" key="1">
    <citation type="journal article" date="2011" name="MBio">
        <title>Novel metabolic attributes of the genus Cyanothece, comprising a group of unicellular nitrogen-fixing Cyanobacteria.</title>
        <authorList>
            <person name="Bandyopadhyay A."/>
            <person name="Elvitigala T."/>
            <person name="Welsh E."/>
            <person name="Stockel J."/>
            <person name="Liberton M."/>
            <person name="Min H."/>
            <person name="Sherman L.A."/>
            <person name="Pakrasi H.B."/>
        </authorList>
    </citation>
    <scope>NUCLEOTIDE SEQUENCE [LARGE SCALE GENOMIC DNA]</scope>
    <source>
        <strain evidence="4">PCC 7822</strain>
    </source>
</reference>
<dbReference type="RefSeq" id="WP_013323245.1">
    <property type="nucleotide sequence ID" value="NC_014501.1"/>
</dbReference>
<evidence type="ECO:0000313" key="3">
    <source>
        <dbReference type="EMBL" id="ADN15152.1"/>
    </source>
</evidence>
<sequence length="394" mass="42988">MKLIRKALSNKKISRFIITPFLGGLTLFSPSMILAESQAPAHLSIEEQALVEDLVKCISNSFSGDSQSQQQSLETTSIQCFYRVIYLDEQGNIRADAEERLKSIVKITGVPLPTPTRQGQATIELQKLPSTNVFSLPVTIEGKTHPFILDMGASNSIITNQIAQKLKLKSINIPNDLLEYMVVGQSCDKLEAAMHPFPKIAIEGASAQGLMGLGLSKFLISENIAGVIGLDFFSGFDVKINPETQKLQLSPPSTISTSAIPLKGKMGLMTTQVYINGQGPFTFLLDTGAEQMVISEKLAKQLNLTKNKPTQVSGFCGNEAAYNTRLDQVSLKENTVNQIDGVIVDTKVLDTLEIDGIVGQNFLNQYQQHWQFSSPNELGFPETGGLTLSPLKSH</sequence>
<dbReference type="KEGG" id="cyj:Cyan7822_3199"/>
<keyword evidence="4" id="KW-1185">Reference proteome</keyword>
<dbReference type="eggNOG" id="COG3577">
    <property type="taxonomic scope" value="Bacteria"/>
</dbReference>
<dbReference type="InterPro" id="IPR021109">
    <property type="entry name" value="Peptidase_aspartic_dom_sf"/>
</dbReference>
<dbReference type="GO" id="GO:0004190">
    <property type="term" value="F:aspartic-type endopeptidase activity"/>
    <property type="evidence" value="ECO:0007669"/>
    <property type="project" value="InterPro"/>
</dbReference>
<dbReference type="OrthoDB" id="947490at2"/>
<evidence type="ECO:0000313" key="4">
    <source>
        <dbReference type="Proteomes" id="UP000008206"/>
    </source>
</evidence>
<gene>
    <name evidence="3" type="ordered locus">Cyan7822_3199</name>
</gene>